<comment type="caution">
    <text evidence="1">The sequence shown here is derived from an EMBL/GenBank/DDBJ whole genome shotgun (WGS) entry which is preliminary data.</text>
</comment>
<proteinExistence type="predicted"/>
<evidence type="ECO:0000313" key="1">
    <source>
        <dbReference type="EMBL" id="GIY97000.1"/>
    </source>
</evidence>
<protein>
    <submittedName>
        <fullName evidence="1">Uncharacterized protein</fullName>
    </submittedName>
</protein>
<dbReference type="AlphaFoldDB" id="A0AAV4XPE2"/>
<evidence type="ECO:0000313" key="2">
    <source>
        <dbReference type="Proteomes" id="UP001054945"/>
    </source>
</evidence>
<accession>A0AAV4XPE2</accession>
<reference evidence="1 2" key="1">
    <citation type="submission" date="2021-06" db="EMBL/GenBank/DDBJ databases">
        <title>Caerostris extrusa draft genome.</title>
        <authorList>
            <person name="Kono N."/>
            <person name="Arakawa K."/>
        </authorList>
    </citation>
    <scope>NUCLEOTIDE SEQUENCE [LARGE SCALE GENOMIC DNA]</scope>
</reference>
<dbReference type="EMBL" id="BPLR01000727">
    <property type="protein sequence ID" value="GIY97000.1"/>
    <property type="molecule type" value="Genomic_DNA"/>
</dbReference>
<organism evidence="1 2">
    <name type="scientific">Caerostris extrusa</name>
    <name type="common">Bark spider</name>
    <name type="synonym">Caerostris bankana</name>
    <dbReference type="NCBI Taxonomy" id="172846"/>
    <lineage>
        <taxon>Eukaryota</taxon>
        <taxon>Metazoa</taxon>
        <taxon>Ecdysozoa</taxon>
        <taxon>Arthropoda</taxon>
        <taxon>Chelicerata</taxon>
        <taxon>Arachnida</taxon>
        <taxon>Araneae</taxon>
        <taxon>Araneomorphae</taxon>
        <taxon>Entelegynae</taxon>
        <taxon>Araneoidea</taxon>
        <taxon>Araneidae</taxon>
        <taxon>Caerostris</taxon>
    </lineage>
</organism>
<gene>
    <name evidence="1" type="ORF">CEXT_478151</name>
</gene>
<sequence length="75" mass="8369">MSNTCLGVPSGCPMSGPPSVSIHRYLTGFVMAPLSRHIFPFPPLLKSATVLNYCHQEERKAFSCPMIVDHFQFSR</sequence>
<dbReference type="Proteomes" id="UP001054945">
    <property type="component" value="Unassembled WGS sequence"/>
</dbReference>
<keyword evidence="2" id="KW-1185">Reference proteome</keyword>
<name>A0AAV4XPE2_CAEEX</name>